<comment type="caution">
    <text evidence="1">The sequence shown here is derived from an EMBL/GenBank/DDBJ whole genome shotgun (WGS) entry which is preliminary data.</text>
</comment>
<dbReference type="OrthoDB" id="3387628at2"/>
<accession>A0A2T0UEN1</accession>
<dbReference type="InterPro" id="IPR010310">
    <property type="entry name" value="T7SS_ESAT-6-like"/>
</dbReference>
<dbReference type="Gene3D" id="1.10.287.1060">
    <property type="entry name" value="ESAT-6-like"/>
    <property type="match status" value="1"/>
</dbReference>
<dbReference type="Pfam" id="PF06013">
    <property type="entry name" value="WXG100"/>
    <property type="match status" value="1"/>
</dbReference>
<dbReference type="SUPFAM" id="SSF140453">
    <property type="entry name" value="EsxAB dimer-like"/>
    <property type="match status" value="1"/>
</dbReference>
<organism evidence="1 2">
    <name type="scientific">Knoellia remsis</name>
    <dbReference type="NCBI Taxonomy" id="407159"/>
    <lineage>
        <taxon>Bacteria</taxon>
        <taxon>Bacillati</taxon>
        <taxon>Actinomycetota</taxon>
        <taxon>Actinomycetes</taxon>
        <taxon>Micrococcales</taxon>
        <taxon>Intrasporangiaceae</taxon>
        <taxon>Knoellia</taxon>
    </lineage>
</organism>
<dbReference type="RefSeq" id="WP_106298133.1">
    <property type="nucleotide sequence ID" value="NZ_PVTI01000019.1"/>
</dbReference>
<evidence type="ECO:0000313" key="2">
    <source>
        <dbReference type="Proteomes" id="UP000237822"/>
    </source>
</evidence>
<protein>
    <submittedName>
        <fullName evidence="1">WXG100 family type VII secretion target</fullName>
    </submittedName>
</protein>
<name>A0A2T0UEN1_9MICO</name>
<evidence type="ECO:0000313" key="1">
    <source>
        <dbReference type="EMBL" id="PRY56308.1"/>
    </source>
</evidence>
<reference evidence="1 2" key="1">
    <citation type="submission" date="2018-03" db="EMBL/GenBank/DDBJ databases">
        <title>Genomic Encyclopedia of Archaeal and Bacterial Type Strains, Phase II (KMG-II): from individual species to whole genera.</title>
        <authorList>
            <person name="Goeker M."/>
        </authorList>
    </citation>
    <scope>NUCLEOTIDE SEQUENCE [LARGE SCALE GENOMIC DNA]</scope>
    <source>
        <strain evidence="1 2">ATCC BAA-1496</strain>
    </source>
</reference>
<dbReference type="InterPro" id="IPR036689">
    <property type="entry name" value="ESAT-6-like_sf"/>
</dbReference>
<gene>
    <name evidence="1" type="ORF">BCF74_11925</name>
</gene>
<proteinExistence type="predicted"/>
<dbReference type="AlphaFoldDB" id="A0A2T0UEN1"/>
<sequence length="98" mass="10844">MSGQNIKVGSGGLDILIADMQRGVNDLRGKVEDMEGNLKPHMGAWEAGAKLAFEDTKRKWNTEVNDLNELLLDIKKAVEQSKEAYLAGELRNKNSWGS</sequence>
<keyword evidence="2" id="KW-1185">Reference proteome</keyword>
<dbReference type="Proteomes" id="UP000237822">
    <property type="component" value="Unassembled WGS sequence"/>
</dbReference>
<dbReference type="EMBL" id="PVTI01000019">
    <property type="protein sequence ID" value="PRY56308.1"/>
    <property type="molecule type" value="Genomic_DNA"/>
</dbReference>